<dbReference type="Gene3D" id="3.30.750.140">
    <property type="match status" value="1"/>
</dbReference>
<proteinExistence type="predicted"/>
<keyword evidence="3" id="KW-0969">Cilium</keyword>
<dbReference type="STRING" id="186116.SAMN05192569_1003115"/>
<feature type="domain" description="Flagellar hook-length control protein-like C-terminal" evidence="2">
    <location>
        <begin position="323"/>
        <end position="392"/>
    </location>
</feature>
<dbReference type="InterPro" id="IPR038610">
    <property type="entry name" value="FliK-like_C_sf"/>
</dbReference>
<accession>A0A1I0SQM3</accession>
<feature type="region of interest" description="Disordered" evidence="1">
    <location>
        <begin position="407"/>
        <end position="429"/>
    </location>
</feature>
<dbReference type="Pfam" id="PF02120">
    <property type="entry name" value="Flg_hook"/>
    <property type="match status" value="1"/>
</dbReference>
<dbReference type="CDD" id="cd17470">
    <property type="entry name" value="T3SS_Flik_C"/>
    <property type="match status" value="1"/>
</dbReference>
<gene>
    <name evidence="3" type="ORF">SAMN05192569_1003115</name>
</gene>
<evidence type="ECO:0000313" key="3">
    <source>
        <dbReference type="EMBL" id="SFA41782.1"/>
    </source>
</evidence>
<sequence length="441" mass="49424">MKIGTSYQPFVPQIVGPPKEAAAKSAAGNGETSPFQQLLAIIGTNTKNEEGNVLVSHESSSAPAKQQKDATGQIAIEEWLPFLFFIWNNVKDANQMDDSSIFPNHSIGKAVANNEAIARFIKQIDKDMFIEQISNAINGESSSRLLSLFANDAFIQFITQIDKDVLIEQINNASSRLYSFLDADIHPLLQKGIMKESKEQIDIQTILRETLARLNEQEKSTEISSNSNKTEKRMLQNRFLPSSPSVFSKSFASSLSNAAAAENVEKQKNSGMTLFNVPLPNENIVMSRENEPVIVVDKALSGSKINESFLQQLTNIVQSGRFTRFQNGNAQLVIRLYPEHLGTLTVKIAREHGTLTAKLIASTDSAKELLDANLPQLYHVLSTENITVEKWDALAQDRYMPAFYQEERGHEQKERQQRKEEKAKKQSFHDEFMTEMIDVEA</sequence>
<reference evidence="4" key="1">
    <citation type="submission" date="2016-10" db="EMBL/GenBank/DDBJ databases">
        <authorList>
            <person name="Varghese N."/>
            <person name="Submissions S."/>
        </authorList>
    </citation>
    <scope>NUCLEOTIDE SEQUENCE [LARGE SCALE GENOMIC DNA]</scope>
    <source>
        <strain evidence="4">M1</strain>
    </source>
</reference>
<keyword evidence="3" id="KW-0966">Cell projection</keyword>
<dbReference type="EMBL" id="FOJS01000003">
    <property type="protein sequence ID" value="SFA41782.1"/>
    <property type="molecule type" value="Genomic_DNA"/>
</dbReference>
<evidence type="ECO:0000313" key="4">
    <source>
        <dbReference type="Proteomes" id="UP000198650"/>
    </source>
</evidence>
<protein>
    <submittedName>
        <fullName evidence="3">Flagellar hook-length control protein FliK</fullName>
    </submittedName>
</protein>
<dbReference type="Proteomes" id="UP000198650">
    <property type="component" value="Unassembled WGS sequence"/>
</dbReference>
<dbReference type="OrthoDB" id="2990946at2"/>
<keyword evidence="4" id="KW-1185">Reference proteome</keyword>
<dbReference type="InterPro" id="IPR021136">
    <property type="entry name" value="Flagellar_hook_control-like_C"/>
</dbReference>
<dbReference type="AlphaFoldDB" id="A0A1I0SQM3"/>
<evidence type="ECO:0000256" key="1">
    <source>
        <dbReference type="SAM" id="MobiDB-lite"/>
    </source>
</evidence>
<organism evidence="3 4">
    <name type="scientific">Parageobacillus thermantarcticus</name>
    <dbReference type="NCBI Taxonomy" id="186116"/>
    <lineage>
        <taxon>Bacteria</taxon>
        <taxon>Bacillati</taxon>
        <taxon>Bacillota</taxon>
        <taxon>Bacilli</taxon>
        <taxon>Bacillales</taxon>
        <taxon>Anoxybacillaceae</taxon>
        <taxon>Parageobacillus</taxon>
    </lineage>
</organism>
<name>A0A1I0SQM3_9BACL</name>
<keyword evidence="3" id="KW-0282">Flagellum</keyword>
<evidence type="ECO:0000259" key="2">
    <source>
        <dbReference type="Pfam" id="PF02120"/>
    </source>
</evidence>
<dbReference type="RefSeq" id="WP_090948025.1">
    <property type="nucleotide sequence ID" value="NZ_FOJS01000003.1"/>
</dbReference>